<dbReference type="Pfam" id="PF08241">
    <property type="entry name" value="Methyltransf_11"/>
    <property type="match status" value="1"/>
</dbReference>
<evidence type="ECO:0000313" key="3">
    <source>
        <dbReference type="Proteomes" id="UP000316008"/>
    </source>
</evidence>
<dbReference type="GO" id="GO:0008757">
    <property type="term" value="F:S-adenosylmethionine-dependent methyltransferase activity"/>
    <property type="evidence" value="ECO:0007669"/>
    <property type="project" value="InterPro"/>
</dbReference>
<comment type="caution">
    <text evidence="2">The sequence shown here is derived from an EMBL/GenBank/DDBJ whole genome shotgun (WGS) entry which is preliminary data.</text>
</comment>
<dbReference type="Gene3D" id="3.40.50.150">
    <property type="entry name" value="Vaccinia Virus protein VP39"/>
    <property type="match status" value="1"/>
</dbReference>
<sequence>MKKAYKFLLNKLPRPLLIRLSYIFKFFAPVIYKGNKVECPVCERKFRKFLSYGSDVAHRENVLCPYDLTLERHRLMWLYLKRESNFFTADQLKVLHIAPEQCFHKKFQKQSNLDYLTGDLVSPIADLHFDLHQIPLEDNRFDVVFCNHVMEHVDDALQCMKELHRVMAPGAWGIMQVPQDMNREETYEDWSITSPEEREKHFWQKDHVRLFGRDYPQWLEKAGFEVEIAFANHPISDEEIERFRLMKSELLYIVRKK</sequence>
<gene>
    <name evidence="2" type="ORF">FO442_00530</name>
</gene>
<dbReference type="CDD" id="cd02440">
    <property type="entry name" value="AdoMet_MTases"/>
    <property type="match status" value="1"/>
</dbReference>
<dbReference type="InterPro" id="IPR013216">
    <property type="entry name" value="Methyltransf_11"/>
</dbReference>
<dbReference type="InterPro" id="IPR029063">
    <property type="entry name" value="SAM-dependent_MTases_sf"/>
</dbReference>
<protein>
    <submittedName>
        <fullName evidence="2">Methyltransferase domain-containing protein</fullName>
    </submittedName>
</protein>
<name>A0A556N687_9FLAO</name>
<dbReference type="RefSeq" id="WP_144331181.1">
    <property type="nucleotide sequence ID" value="NZ_VLPL01000001.1"/>
</dbReference>
<dbReference type="Proteomes" id="UP000316008">
    <property type="component" value="Unassembled WGS sequence"/>
</dbReference>
<dbReference type="SUPFAM" id="SSF53335">
    <property type="entry name" value="S-adenosyl-L-methionine-dependent methyltransferases"/>
    <property type="match status" value="1"/>
</dbReference>
<reference evidence="2 3" key="1">
    <citation type="submission" date="2019-07" db="EMBL/GenBank/DDBJ databases">
        <authorList>
            <person name="Huq M.A."/>
        </authorList>
    </citation>
    <scope>NUCLEOTIDE SEQUENCE [LARGE SCALE GENOMIC DNA]</scope>
    <source>
        <strain evidence="2 3">MAH-3</strain>
    </source>
</reference>
<evidence type="ECO:0000259" key="1">
    <source>
        <dbReference type="Pfam" id="PF08241"/>
    </source>
</evidence>
<evidence type="ECO:0000313" key="2">
    <source>
        <dbReference type="EMBL" id="TSJ47645.1"/>
    </source>
</evidence>
<dbReference type="PANTHER" id="PTHR43861:SF1">
    <property type="entry name" value="TRANS-ACONITATE 2-METHYLTRANSFERASE"/>
    <property type="match status" value="1"/>
</dbReference>
<keyword evidence="2" id="KW-0489">Methyltransferase</keyword>
<dbReference type="GO" id="GO:0032259">
    <property type="term" value="P:methylation"/>
    <property type="evidence" value="ECO:0007669"/>
    <property type="project" value="UniProtKB-KW"/>
</dbReference>
<dbReference type="OrthoDB" id="3896938at2"/>
<proteinExistence type="predicted"/>
<dbReference type="PANTHER" id="PTHR43861">
    <property type="entry name" value="TRANS-ACONITATE 2-METHYLTRANSFERASE-RELATED"/>
    <property type="match status" value="1"/>
</dbReference>
<keyword evidence="3" id="KW-1185">Reference proteome</keyword>
<accession>A0A556N687</accession>
<organism evidence="2 3">
    <name type="scientific">Fluviicola chungangensis</name>
    <dbReference type="NCBI Taxonomy" id="2597671"/>
    <lineage>
        <taxon>Bacteria</taxon>
        <taxon>Pseudomonadati</taxon>
        <taxon>Bacteroidota</taxon>
        <taxon>Flavobacteriia</taxon>
        <taxon>Flavobacteriales</taxon>
        <taxon>Crocinitomicaceae</taxon>
        <taxon>Fluviicola</taxon>
    </lineage>
</organism>
<keyword evidence="2" id="KW-0808">Transferase</keyword>
<dbReference type="AlphaFoldDB" id="A0A556N687"/>
<feature type="domain" description="Methyltransferase type 11" evidence="1">
    <location>
        <begin position="126"/>
        <end position="172"/>
    </location>
</feature>
<dbReference type="EMBL" id="VLPL01000001">
    <property type="protein sequence ID" value="TSJ47645.1"/>
    <property type="molecule type" value="Genomic_DNA"/>
</dbReference>